<proteinExistence type="predicted"/>
<gene>
    <name evidence="2" type="ORF">LPB138_11845</name>
</gene>
<sequence length="199" mass="23189">MNTSEKIVAYFEKHPNWIKELNELRTIVLKTEFVETVKWGIPTYTINGKNVLGIGAFKNYVAIWFFNGNFLTDTDKKLINAQEGKTKGMRQWRFETIKEIDEKLILKYLNEAIQNQKDGKEIKVIRNKKPVEIPIELQNVLDENSELKLLFDGFSPSKQREYAEHISSAKREATKISRLEKIIPMILKGVGLHDKYKNC</sequence>
<protein>
    <recommendedName>
        <fullName evidence="1">YdhG-like domain-containing protein</fullName>
    </recommendedName>
</protein>
<evidence type="ECO:0000313" key="3">
    <source>
        <dbReference type="Proteomes" id="UP000176050"/>
    </source>
</evidence>
<reference evidence="2 3" key="1">
    <citation type="submission" date="2016-10" db="EMBL/GenBank/DDBJ databases">
        <title>Lutibacter sp. LPB0138, isolated from marine gastropod.</title>
        <authorList>
            <person name="Kim E."/>
            <person name="Yi H."/>
        </authorList>
    </citation>
    <scope>NUCLEOTIDE SEQUENCE [LARGE SCALE GENOMIC DNA]</scope>
    <source>
        <strain evidence="2 3">LPB0138</strain>
    </source>
</reference>
<dbReference type="KEGG" id="lul:LPB138_11845"/>
<keyword evidence="3" id="KW-1185">Reference proteome</keyword>
<dbReference type="SUPFAM" id="SSF159888">
    <property type="entry name" value="YdhG-like"/>
    <property type="match status" value="1"/>
</dbReference>
<dbReference type="Gene3D" id="3.90.1150.200">
    <property type="match status" value="1"/>
</dbReference>
<evidence type="ECO:0000259" key="1">
    <source>
        <dbReference type="Pfam" id="PF08818"/>
    </source>
</evidence>
<evidence type="ECO:0000313" key="2">
    <source>
        <dbReference type="EMBL" id="AOW21329.1"/>
    </source>
</evidence>
<dbReference type="OrthoDB" id="214150at2"/>
<dbReference type="AlphaFoldDB" id="A0A1D8P9P7"/>
<dbReference type="STRING" id="1850246.LPB138_11845"/>
<organism evidence="2 3">
    <name type="scientific">Urechidicola croceus</name>
    <dbReference type="NCBI Taxonomy" id="1850246"/>
    <lineage>
        <taxon>Bacteria</taxon>
        <taxon>Pseudomonadati</taxon>
        <taxon>Bacteroidota</taxon>
        <taxon>Flavobacteriia</taxon>
        <taxon>Flavobacteriales</taxon>
        <taxon>Flavobacteriaceae</taxon>
        <taxon>Urechidicola</taxon>
    </lineage>
</organism>
<dbReference type="Pfam" id="PF13376">
    <property type="entry name" value="OmdA"/>
    <property type="match status" value="1"/>
</dbReference>
<dbReference type="RefSeq" id="WP_070237477.1">
    <property type="nucleotide sequence ID" value="NZ_CP017478.1"/>
</dbReference>
<accession>A0A1D8P9P7</accession>
<feature type="domain" description="YdhG-like" evidence="1">
    <location>
        <begin position="18"/>
        <end position="113"/>
    </location>
</feature>
<name>A0A1D8P9P7_9FLAO</name>
<dbReference type="Pfam" id="PF08818">
    <property type="entry name" value="DUF1801"/>
    <property type="match status" value="1"/>
</dbReference>
<dbReference type="EMBL" id="CP017478">
    <property type="protein sequence ID" value="AOW21329.1"/>
    <property type="molecule type" value="Genomic_DNA"/>
</dbReference>
<dbReference type="InterPro" id="IPR016786">
    <property type="entry name" value="YdeI_bac"/>
</dbReference>
<dbReference type="PIRSF" id="PIRSF021308">
    <property type="entry name" value="UCP021308"/>
    <property type="match status" value="1"/>
</dbReference>
<dbReference type="InterPro" id="IPR014922">
    <property type="entry name" value="YdhG-like"/>
</dbReference>
<dbReference type="Proteomes" id="UP000176050">
    <property type="component" value="Chromosome"/>
</dbReference>